<evidence type="ECO:0000256" key="1">
    <source>
        <dbReference type="ARBA" id="ARBA00022614"/>
    </source>
</evidence>
<feature type="chain" id="PRO_5027071376" evidence="7">
    <location>
        <begin position="30"/>
        <end position="698"/>
    </location>
</feature>
<keyword evidence="3" id="KW-0677">Repeat</keyword>
<keyword evidence="6" id="KW-0472">Membrane</keyword>
<evidence type="ECO:0000256" key="4">
    <source>
        <dbReference type="ARBA" id="ARBA00023157"/>
    </source>
</evidence>
<dbReference type="CDD" id="cd00063">
    <property type="entry name" value="FN3"/>
    <property type="match status" value="1"/>
</dbReference>
<organism evidence="10 11">
    <name type="scientific">Mytilus coruscus</name>
    <name type="common">Sea mussel</name>
    <dbReference type="NCBI Taxonomy" id="42192"/>
    <lineage>
        <taxon>Eukaryota</taxon>
        <taxon>Metazoa</taxon>
        <taxon>Spiralia</taxon>
        <taxon>Lophotrochozoa</taxon>
        <taxon>Mollusca</taxon>
        <taxon>Bivalvia</taxon>
        <taxon>Autobranchia</taxon>
        <taxon>Pteriomorphia</taxon>
        <taxon>Mytilida</taxon>
        <taxon>Mytiloidea</taxon>
        <taxon>Mytilidae</taxon>
        <taxon>Mytilinae</taxon>
        <taxon>Mytilus</taxon>
    </lineage>
</organism>
<dbReference type="InterPro" id="IPR036116">
    <property type="entry name" value="FN3_sf"/>
</dbReference>
<dbReference type="InterPro" id="IPR050328">
    <property type="entry name" value="Dev_Immune_Receptor"/>
</dbReference>
<evidence type="ECO:0000256" key="2">
    <source>
        <dbReference type="ARBA" id="ARBA00022729"/>
    </source>
</evidence>
<reference evidence="10 11" key="1">
    <citation type="submission" date="2020-06" db="EMBL/GenBank/DDBJ databases">
        <authorList>
            <person name="Li R."/>
            <person name="Bekaert M."/>
        </authorList>
    </citation>
    <scope>NUCLEOTIDE SEQUENCE [LARGE SCALE GENOMIC DNA]</scope>
    <source>
        <strain evidence="11">wild</strain>
    </source>
</reference>
<dbReference type="Pfam" id="PF00041">
    <property type="entry name" value="fn3"/>
    <property type="match status" value="1"/>
</dbReference>
<dbReference type="PROSITE" id="PS51450">
    <property type="entry name" value="LRR"/>
    <property type="match status" value="2"/>
</dbReference>
<keyword evidence="6" id="KW-1133">Transmembrane helix</keyword>
<dbReference type="FunFam" id="3.80.10.10:FF:001164">
    <property type="entry name" value="GH01279p"/>
    <property type="match status" value="1"/>
</dbReference>
<dbReference type="GO" id="GO:0031012">
    <property type="term" value="C:extracellular matrix"/>
    <property type="evidence" value="ECO:0007669"/>
    <property type="project" value="TreeGrafter"/>
</dbReference>
<keyword evidence="11" id="KW-1185">Reference proteome</keyword>
<dbReference type="Proteomes" id="UP000507470">
    <property type="component" value="Unassembled WGS sequence"/>
</dbReference>
<dbReference type="SUPFAM" id="SSF49265">
    <property type="entry name" value="Fibronectin type III"/>
    <property type="match status" value="1"/>
</dbReference>
<gene>
    <name evidence="10" type="ORF">MCOR_40216</name>
</gene>
<dbReference type="InterPro" id="IPR003961">
    <property type="entry name" value="FN3_dom"/>
</dbReference>
<dbReference type="InterPro" id="IPR003599">
    <property type="entry name" value="Ig_sub"/>
</dbReference>
<dbReference type="Gene3D" id="3.80.10.10">
    <property type="entry name" value="Ribonuclease Inhibitor"/>
    <property type="match status" value="3"/>
</dbReference>
<dbReference type="InterPro" id="IPR007110">
    <property type="entry name" value="Ig-like_dom"/>
</dbReference>
<evidence type="ECO:0000259" key="9">
    <source>
        <dbReference type="PROSITE" id="PS50853"/>
    </source>
</evidence>
<dbReference type="PROSITE" id="PS50835">
    <property type="entry name" value="IG_LIKE"/>
    <property type="match status" value="1"/>
</dbReference>
<dbReference type="InterPro" id="IPR032675">
    <property type="entry name" value="LRR_dom_sf"/>
</dbReference>
<name>A0A6J8DF57_MYTCO</name>
<dbReference type="InterPro" id="IPR013098">
    <property type="entry name" value="Ig_I-set"/>
</dbReference>
<proteinExistence type="predicted"/>
<keyword evidence="1" id="KW-0433">Leucine-rich repeat</keyword>
<dbReference type="PANTHER" id="PTHR24373">
    <property type="entry name" value="SLIT RELATED LEUCINE-RICH REPEAT NEURONAL PROTEIN"/>
    <property type="match status" value="1"/>
</dbReference>
<feature type="signal peptide" evidence="7">
    <location>
        <begin position="1"/>
        <end position="29"/>
    </location>
</feature>
<evidence type="ECO:0000256" key="3">
    <source>
        <dbReference type="ARBA" id="ARBA00022737"/>
    </source>
</evidence>
<dbReference type="OrthoDB" id="676979at2759"/>
<evidence type="ECO:0000259" key="8">
    <source>
        <dbReference type="PROSITE" id="PS50835"/>
    </source>
</evidence>
<feature type="domain" description="Ig-like" evidence="8">
    <location>
        <begin position="429"/>
        <end position="514"/>
    </location>
</feature>
<keyword evidence="6" id="KW-0812">Transmembrane</keyword>
<protein>
    <submittedName>
        <fullName evidence="10">Uncharacterized protein</fullName>
    </submittedName>
</protein>
<dbReference type="SUPFAM" id="SSF52058">
    <property type="entry name" value="L domain-like"/>
    <property type="match status" value="1"/>
</dbReference>
<dbReference type="Pfam" id="PF07679">
    <property type="entry name" value="I-set"/>
    <property type="match status" value="1"/>
</dbReference>
<keyword evidence="4" id="KW-1015">Disulfide bond</keyword>
<dbReference type="EMBL" id="CACVKT020007264">
    <property type="protein sequence ID" value="CAC5406665.1"/>
    <property type="molecule type" value="Genomic_DNA"/>
</dbReference>
<dbReference type="Gene3D" id="2.60.40.10">
    <property type="entry name" value="Immunoglobulins"/>
    <property type="match status" value="2"/>
</dbReference>
<dbReference type="SMART" id="SM00369">
    <property type="entry name" value="LRR_TYP"/>
    <property type="match status" value="9"/>
</dbReference>
<dbReference type="InterPro" id="IPR003598">
    <property type="entry name" value="Ig_sub2"/>
</dbReference>
<evidence type="ECO:0000313" key="11">
    <source>
        <dbReference type="Proteomes" id="UP000507470"/>
    </source>
</evidence>
<accession>A0A6J8DF57</accession>
<evidence type="ECO:0000256" key="6">
    <source>
        <dbReference type="SAM" id="Phobius"/>
    </source>
</evidence>
<dbReference type="InterPro" id="IPR003591">
    <property type="entry name" value="Leu-rich_rpt_typical-subtyp"/>
</dbReference>
<dbReference type="SUPFAM" id="SSF48726">
    <property type="entry name" value="Immunoglobulin"/>
    <property type="match status" value="1"/>
</dbReference>
<dbReference type="SMART" id="SM00409">
    <property type="entry name" value="IG"/>
    <property type="match status" value="1"/>
</dbReference>
<evidence type="ECO:0000313" key="10">
    <source>
        <dbReference type="EMBL" id="CAC5406665.1"/>
    </source>
</evidence>
<dbReference type="GO" id="GO:0005615">
    <property type="term" value="C:extracellular space"/>
    <property type="evidence" value="ECO:0007669"/>
    <property type="project" value="TreeGrafter"/>
</dbReference>
<dbReference type="PANTHER" id="PTHR24373:SF370">
    <property type="entry name" value="FISH-LIPS, ISOFORM E"/>
    <property type="match status" value="1"/>
</dbReference>
<keyword evidence="5" id="KW-0393">Immunoglobulin domain</keyword>
<dbReference type="AlphaFoldDB" id="A0A6J8DF57"/>
<evidence type="ECO:0000256" key="7">
    <source>
        <dbReference type="SAM" id="SignalP"/>
    </source>
</evidence>
<dbReference type="InterPro" id="IPR036179">
    <property type="entry name" value="Ig-like_dom_sf"/>
</dbReference>
<dbReference type="FunFam" id="2.60.40.10:FF:000032">
    <property type="entry name" value="palladin isoform X1"/>
    <property type="match status" value="1"/>
</dbReference>
<evidence type="ECO:0000256" key="5">
    <source>
        <dbReference type="ARBA" id="ARBA00023319"/>
    </source>
</evidence>
<dbReference type="InterPro" id="IPR001611">
    <property type="entry name" value="Leu-rich_rpt"/>
</dbReference>
<dbReference type="Pfam" id="PF13855">
    <property type="entry name" value="LRR_8"/>
    <property type="match status" value="3"/>
</dbReference>
<feature type="domain" description="Fibronectin type-III" evidence="9">
    <location>
        <begin position="523"/>
        <end position="614"/>
    </location>
</feature>
<dbReference type="SMART" id="SM00408">
    <property type="entry name" value="IGc2"/>
    <property type="match status" value="1"/>
</dbReference>
<dbReference type="PROSITE" id="PS50853">
    <property type="entry name" value="FN3"/>
    <property type="match status" value="1"/>
</dbReference>
<feature type="transmembrane region" description="Helical" evidence="6">
    <location>
        <begin position="628"/>
        <end position="649"/>
    </location>
</feature>
<keyword evidence="2 7" id="KW-0732">Signal</keyword>
<dbReference type="InterPro" id="IPR013783">
    <property type="entry name" value="Ig-like_fold"/>
</dbReference>
<sequence>MHLSQRELIKGRLIIFLLLGVKLFTGIESRMDWNVECPLKCACYIGRLDTENFKQVMKIVNCTKAGLSLIPQNLSSSTEALIVSSNSIKDLNLPPRMRQLKYLDVSNNKVTSFDKQIQKLIQLRNLNLRSNFITSLRNGQFSGLKYLINLDLSKNKLRYIEKHAFGGLNYVQRLNLEDNNLNILENQWFVGMPSLKWLYLSRNVLRELKNGVFDTSNHLDTISFKENKIRNIEHNAFFGLEQLATLDLSNNNILSIPSKSFLKLPNLKKLNFDGNPIYRLVQETFCNLNVSVLSLSYMPHLSVIEEGAFVNLTKLISLQIHDNQKLVFIDPNAFDNIPSLRNLYIHNNRLRVLPHKIIQSLPSIKVCHFYSNLLHCDCNIDWMVNDIMSKNHTSIMYDGAMLMCYTPPSRYGLPIVSLPQTNETQNCVPMTIPIYDKNYEMSIGEELRLECHATGVPEPNITWMLPNGSMLSQSIKYNRIEVKNKFILIVRHLQKSDSGLYACQAANSEGFDISETLVKVINKPIRIIALPSTLNYITITWNGTKYWSMISDYQIHYREAKSRVNYRIVHLSPYSRRYTFSNLKSYTSYEFCIVYVYSTEMYPVDCINATSGKALDYLPGITSVNTKAVAAVITIVVMIFILACAIMVVRKFKRRKSYSSTTDEEDTFVTTQIPLENVYQPNTYMCSSKTSLIRAQEQ</sequence>